<evidence type="ECO:0000313" key="1">
    <source>
        <dbReference type="EMBL" id="MBX55212.1"/>
    </source>
</evidence>
<sequence>MIDTLTGMGIAAKLEYQGPKLSSCILLNYWKGGSNFDHVESRPMDALQY</sequence>
<name>A0A2P2PKH3_RHIMU</name>
<dbReference type="EMBL" id="GGEC01074728">
    <property type="protein sequence ID" value="MBX55212.1"/>
    <property type="molecule type" value="Transcribed_RNA"/>
</dbReference>
<accession>A0A2P2PKH3</accession>
<reference evidence="1" key="1">
    <citation type="submission" date="2018-02" db="EMBL/GenBank/DDBJ databases">
        <title>Rhizophora mucronata_Transcriptome.</title>
        <authorList>
            <person name="Meera S.P."/>
            <person name="Sreeshan A."/>
            <person name="Augustine A."/>
        </authorList>
    </citation>
    <scope>NUCLEOTIDE SEQUENCE</scope>
    <source>
        <tissue evidence="1">Leaf</tissue>
    </source>
</reference>
<protein>
    <submittedName>
        <fullName evidence="1">Uncharacterized protein</fullName>
    </submittedName>
</protein>
<dbReference type="AlphaFoldDB" id="A0A2P2PKH3"/>
<proteinExistence type="predicted"/>
<organism evidence="1">
    <name type="scientific">Rhizophora mucronata</name>
    <name type="common">Asiatic mangrove</name>
    <dbReference type="NCBI Taxonomy" id="61149"/>
    <lineage>
        <taxon>Eukaryota</taxon>
        <taxon>Viridiplantae</taxon>
        <taxon>Streptophyta</taxon>
        <taxon>Embryophyta</taxon>
        <taxon>Tracheophyta</taxon>
        <taxon>Spermatophyta</taxon>
        <taxon>Magnoliopsida</taxon>
        <taxon>eudicotyledons</taxon>
        <taxon>Gunneridae</taxon>
        <taxon>Pentapetalae</taxon>
        <taxon>rosids</taxon>
        <taxon>fabids</taxon>
        <taxon>Malpighiales</taxon>
        <taxon>Rhizophoraceae</taxon>
        <taxon>Rhizophora</taxon>
    </lineage>
</organism>